<name>A0A8X6RB23_TRICX</name>
<evidence type="ECO:0000313" key="3">
    <source>
        <dbReference type="Proteomes" id="UP000887159"/>
    </source>
</evidence>
<dbReference type="GO" id="GO:0003677">
    <property type="term" value="F:DNA binding"/>
    <property type="evidence" value="ECO:0007669"/>
    <property type="project" value="InterPro"/>
</dbReference>
<dbReference type="EMBL" id="BMAU01021069">
    <property type="protein sequence ID" value="GFX89242.1"/>
    <property type="molecule type" value="Genomic_DNA"/>
</dbReference>
<evidence type="ECO:0000313" key="2">
    <source>
        <dbReference type="EMBL" id="GFX89242.1"/>
    </source>
</evidence>
<protein>
    <submittedName>
        <fullName evidence="2">Transposable element Tcb1 transposase</fullName>
    </submittedName>
</protein>
<gene>
    <name evidence="2" type="primary">NCL1_33132</name>
    <name evidence="2" type="ORF">TNCV_1339411</name>
</gene>
<feature type="domain" description="Transposase Tc1-like" evidence="1">
    <location>
        <begin position="92"/>
        <end position="156"/>
    </location>
</feature>
<dbReference type="InterPro" id="IPR052338">
    <property type="entry name" value="Transposase_5"/>
</dbReference>
<dbReference type="GO" id="GO:0015074">
    <property type="term" value="P:DNA integration"/>
    <property type="evidence" value="ECO:0007669"/>
    <property type="project" value="InterPro"/>
</dbReference>
<reference evidence="2" key="1">
    <citation type="submission" date="2020-08" db="EMBL/GenBank/DDBJ databases">
        <title>Multicomponent nature underlies the extraordinary mechanical properties of spider dragline silk.</title>
        <authorList>
            <person name="Kono N."/>
            <person name="Nakamura H."/>
            <person name="Mori M."/>
            <person name="Yoshida Y."/>
            <person name="Ohtoshi R."/>
            <person name="Malay A.D."/>
            <person name="Moran D.A.P."/>
            <person name="Tomita M."/>
            <person name="Numata K."/>
            <person name="Arakawa K."/>
        </authorList>
    </citation>
    <scope>NUCLEOTIDE SEQUENCE</scope>
</reference>
<comment type="caution">
    <text evidence="2">The sequence shown here is derived from an EMBL/GenBank/DDBJ whole genome shotgun (WGS) entry which is preliminary data.</text>
</comment>
<dbReference type="GO" id="GO:0006313">
    <property type="term" value="P:DNA transposition"/>
    <property type="evidence" value="ECO:0007669"/>
    <property type="project" value="InterPro"/>
</dbReference>
<dbReference type="PANTHER" id="PTHR23022">
    <property type="entry name" value="TRANSPOSABLE ELEMENT-RELATED"/>
    <property type="match status" value="1"/>
</dbReference>
<dbReference type="AlphaFoldDB" id="A0A8X6RB23"/>
<organism evidence="2 3">
    <name type="scientific">Trichonephila clavipes</name>
    <name type="common">Golden silk orbweaver</name>
    <name type="synonym">Nephila clavipes</name>
    <dbReference type="NCBI Taxonomy" id="2585209"/>
    <lineage>
        <taxon>Eukaryota</taxon>
        <taxon>Metazoa</taxon>
        <taxon>Ecdysozoa</taxon>
        <taxon>Arthropoda</taxon>
        <taxon>Chelicerata</taxon>
        <taxon>Arachnida</taxon>
        <taxon>Araneae</taxon>
        <taxon>Araneomorphae</taxon>
        <taxon>Entelegynae</taxon>
        <taxon>Araneoidea</taxon>
        <taxon>Nephilidae</taxon>
        <taxon>Trichonephila</taxon>
    </lineage>
</organism>
<dbReference type="InterPro" id="IPR002492">
    <property type="entry name" value="Transposase_Tc1-like"/>
</dbReference>
<keyword evidence="3" id="KW-1185">Reference proteome</keyword>
<evidence type="ECO:0000259" key="1">
    <source>
        <dbReference type="Pfam" id="PF01498"/>
    </source>
</evidence>
<proteinExistence type="predicted"/>
<dbReference type="InterPro" id="IPR036397">
    <property type="entry name" value="RNaseH_sf"/>
</dbReference>
<sequence>MTFGEYTSTGLAWLLTKPTRSAVMLGWMDDHLLQCTGLDEYSIDDIASRYWEAWCHTTKNSSTGGYDGPTWSITSKLCAPLHVRTGKLCSRQAVTDRSVTSRTVAQHIESVTHHSVSARTIQRRLQQSGLSARRPLLGLPLTQNHKRLRRQWCESRRMWVAEWNEVVFTDESRICLQHHDGWIRVWRHRGERMLNSGVMHRHTGPVPGIMGWDGIGYPSRTPLVRIDGTLSSQRYISEVLVPVVIPYIQGLTIAIFQQDNARPHVARIVQRFFVNHQIKLLPWQARSLDLSPIENMWPMVAQRLTQLPHQINFHNVWKLLGLLYPKNTSKVCLNQCRSVWQR</sequence>
<dbReference type="Proteomes" id="UP000887159">
    <property type="component" value="Unassembled WGS sequence"/>
</dbReference>
<dbReference type="PANTHER" id="PTHR23022:SF135">
    <property type="entry name" value="SI:DKEY-77F5.3"/>
    <property type="match status" value="1"/>
</dbReference>
<dbReference type="Gene3D" id="3.30.420.10">
    <property type="entry name" value="Ribonuclease H-like superfamily/Ribonuclease H"/>
    <property type="match status" value="1"/>
</dbReference>
<accession>A0A8X6RB23</accession>
<dbReference type="Pfam" id="PF01498">
    <property type="entry name" value="HTH_Tnp_Tc3_2"/>
    <property type="match status" value="1"/>
</dbReference>